<dbReference type="AlphaFoldDB" id="A0A420W7J3"/>
<dbReference type="RefSeq" id="WP_121169461.1">
    <property type="nucleotide sequence ID" value="NZ_RBIE01000001.1"/>
</dbReference>
<proteinExistence type="predicted"/>
<reference evidence="1 2" key="1">
    <citation type="submission" date="2018-10" db="EMBL/GenBank/DDBJ databases">
        <title>Genomic Encyclopedia of Type Strains, Phase IV (KMG-IV): sequencing the most valuable type-strain genomes for metagenomic binning, comparative biology and taxonomic classification.</title>
        <authorList>
            <person name="Goeker M."/>
        </authorList>
    </citation>
    <scope>NUCLEOTIDE SEQUENCE [LARGE SCALE GENOMIC DNA]</scope>
    <source>
        <strain evidence="1 2">DSM 15521</strain>
    </source>
</reference>
<evidence type="ECO:0000313" key="1">
    <source>
        <dbReference type="EMBL" id="RKQ63252.1"/>
    </source>
</evidence>
<dbReference type="Proteomes" id="UP000280881">
    <property type="component" value="Unassembled WGS sequence"/>
</dbReference>
<gene>
    <name evidence="1" type="ORF">C7457_0115</name>
</gene>
<comment type="caution">
    <text evidence="1">The sequence shown here is derived from an EMBL/GenBank/DDBJ whole genome shotgun (WGS) entry which is preliminary data.</text>
</comment>
<name>A0A420W7J3_9BACT</name>
<accession>A0A420W7J3</accession>
<dbReference type="OrthoDB" id="15545at2"/>
<evidence type="ECO:0000313" key="2">
    <source>
        <dbReference type="Proteomes" id="UP000280881"/>
    </source>
</evidence>
<organism evidence="1 2">
    <name type="scientific">Thermovibrio guaymasensis</name>
    <dbReference type="NCBI Taxonomy" id="240167"/>
    <lineage>
        <taxon>Bacteria</taxon>
        <taxon>Pseudomonadati</taxon>
        <taxon>Aquificota</taxon>
        <taxon>Aquificia</taxon>
        <taxon>Desulfurobacteriales</taxon>
        <taxon>Desulfurobacteriaceae</taxon>
        <taxon>Thermovibrio</taxon>
    </lineage>
</organism>
<protein>
    <recommendedName>
        <fullName evidence="3">Flagellar assembly protein FliH</fullName>
    </recommendedName>
</protein>
<dbReference type="EMBL" id="RBIE01000001">
    <property type="protein sequence ID" value="RKQ63252.1"/>
    <property type="molecule type" value="Genomic_DNA"/>
</dbReference>
<evidence type="ECO:0008006" key="3">
    <source>
        <dbReference type="Google" id="ProtNLM"/>
    </source>
</evidence>
<sequence length="220" mass="25980">MLDLEDFSSFIEVKKSSDEVPQQSQELTLKRLEEKYRQEILKLQASFKKELQRVKEEAYKNGFEEGYAKGLKEKEKDLIDMQRRISEQFQSELKKLKVNLDSLIEGFKNEKEGVLEKIKGLILDSLLEIFEFLYLNPSNSSYLRKKIDQILEEFEKEELVSIEVGEKLAQVLEGERVKVSSDIGAYDFRIVFKDFFVESNFKEKLNILREELEREIKKTS</sequence>
<keyword evidence="2" id="KW-1185">Reference proteome</keyword>